<comment type="catalytic activity">
    <reaction evidence="4">
        <text>D-xylulose + ATP = D-xylulose 5-phosphate + ADP + H(+)</text>
        <dbReference type="Rhea" id="RHEA:10964"/>
        <dbReference type="ChEBI" id="CHEBI:15378"/>
        <dbReference type="ChEBI" id="CHEBI:17140"/>
        <dbReference type="ChEBI" id="CHEBI:30616"/>
        <dbReference type="ChEBI" id="CHEBI:57737"/>
        <dbReference type="ChEBI" id="CHEBI:456216"/>
        <dbReference type="EC" id="2.7.1.17"/>
    </reaction>
</comment>
<name>A0ABD6EVA5_9BILA</name>
<comment type="caution">
    <text evidence="7">The sequence shown here is derived from an EMBL/GenBank/DDBJ whole genome shotgun (WGS) entry which is preliminary data.</text>
</comment>
<comment type="function">
    <text evidence="4">Phosphorylates D-xylulose to produce D-xylulose 5-phosphate, a molecule that may play an important role in the regulation of glucose metabolism and lipogenesis.</text>
</comment>
<gene>
    <name evidence="7" type="ORF">AB6A40_006884</name>
</gene>
<dbReference type="InterPro" id="IPR018484">
    <property type="entry name" value="FGGY_N"/>
</dbReference>
<evidence type="ECO:0000259" key="5">
    <source>
        <dbReference type="Pfam" id="PF00370"/>
    </source>
</evidence>
<dbReference type="Pfam" id="PF02782">
    <property type="entry name" value="FGGY_C"/>
    <property type="match status" value="1"/>
</dbReference>
<keyword evidence="8" id="KW-1185">Reference proteome</keyword>
<dbReference type="GO" id="GO:0042732">
    <property type="term" value="P:D-xylose metabolic process"/>
    <property type="evidence" value="ECO:0007669"/>
    <property type="project" value="UniProtKB-UniRule"/>
</dbReference>
<dbReference type="Proteomes" id="UP001608902">
    <property type="component" value="Unassembled WGS sequence"/>
</dbReference>
<evidence type="ECO:0000256" key="2">
    <source>
        <dbReference type="ARBA" id="ARBA00022679"/>
    </source>
</evidence>
<dbReference type="GO" id="GO:0004856">
    <property type="term" value="F:D-xylulokinase activity"/>
    <property type="evidence" value="ECO:0007669"/>
    <property type="project" value="UniProtKB-UniRule"/>
</dbReference>
<dbReference type="Pfam" id="PF00370">
    <property type="entry name" value="FGGY_N"/>
    <property type="match status" value="1"/>
</dbReference>
<protein>
    <recommendedName>
        <fullName evidence="4">Xylulose kinase</fullName>
        <ecNumber evidence="4">2.7.1.17</ecNumber>
    </recommendedName>
</protein>
<dbReference type="GO" id="GO:0005997">
    <property type="term" value="P:xylulose metabolic process"/>
    <property type="evidence" value="ECO:0007669"/>
    <property type="project" value="UniProtKB-UniRule"/>
</dbReference>
<keyword evidence="4" id="KW-0119">Carbohydrate metabolism</keyword>
<dbReference type="InterPro" id="IPR018485">
    <property type="entry name" value="FGGY_C"/>
</dbReference>
<evidence type="ECO:0000256" key="4">
    <source>
        <dbReference type="RuleBase" id="RU367058"/>
    </source>
</evidence>
<keyword evidence="4" id="KW-0859">Xylose metabolism</keyword>
<accession>A0ABD6EVA5</accession>
<dbReference type="EMBL" id="JBGFUD010005175">
    <property type="protein sequence ID" value="MFH4980175.1"/>
    <property type="molecule type" value="Genomic_DNA"/>
</dbReference>
<dbReference type="CDD" id="cd07776">
    <property type="entry name" value="ASKHA_NBD_FGGY_SpXK-like"/>
    <property type="match status" value="1"/>
</dbReference>
<dbReference type="PANTHER" id="PTHR10196">
    <property type="entry name" value="SUGAR KINASE"/>
    <property type="match status" value="1"/>
</dbReference>
<dbReference type="EC" id="2.7.1.17" evidence="4"/>
<dbReference type="SUPFAM" id="SSF53067">
    <property type="entry name" value="Actin-like ATPase domain"/>
    <property type="match status" value="2"/>
</dbReference>
<keyword evidence="4" id="KW-0547">Nucleotide-binding</keyword>
<evidence type="ECO:0000259" key="6">
    <source>
        <dbReference type="Pfam" id="PF02782"/>
    </source>
</evidence>
<evidence type="ECO:0000313" key="8">
    <source>
        <dbReference type="Proteomes" id="UP001608902"/>
    </source>
</evidence>
<dbReference type="InterPro" id="IPR043129">
    <property type="entry name" value="ATPase_NBD"/>
</dbReference>
<dbReference type="Gene3D" id="3.30.420.40">
    <property type="match status" value="2"/>
</dbReference>
<dbReference type="PANTHER" id="PTHR10196:SF57">
    <property type="entry name" value="XYLULOSE KINASE"/>
    <property type="match status" value="1"/>
</dbReference>
<feature type="domain" description="Carbohydrate kinase FGGY N-terminal" evidence="5">
    <location>
        <begin position="136"/>
        <end position="294"/>
    </location>
</feature>
<sequence length="537" mass="59292">MCAVKAVGAKFLGIDLSTQKIKGIIIDDAIRVVASDSVDFGQELAQYRTESGIYRYKDGMTVTSPVKMWLDAIDLLFEKLARKADLSQIHGISGCGQQHGTVYWSKCAIKKLQTLDCYTSLSKALEDAFTKEESPIWMDSSTGDECQHMEKALGGPLALAQITGSRAFHRFSGQQITKVFREQRHIFDATEHISLVSSFLPTVLTGHFVGIDEGDGGGMNLMDICKRCWSRDCLRAAVDHESGEDAKLEEKLGKLIPCSEVVGNVSRYFCRRFSFSPNCEVVAFTGDNLSSLAGLCLRSGEMAISLGTSDTVFISTDEWKPYIEGHLFRNPVESNSFMGMLCFKNGSFTRNRIRERAGVSTWCQYTHLVAKTPPGNSGNIGFYFDDNEIIPNVSKGDYRFDSDGNKVESFATEIEVRAVLEHQCLAKRLHAERLGYDSGGKGDIIATGGASSNELILQILANVFGKPVYVINIADSAAFGGALRAKHVCLNHAANYFDSSAGAVERRLVAEPQREYVEVYNRMLPKYAELEARILEM</sequence>
<dbReference type="InterPro" id="IPR042024">
    <property type="entry name" value="D-XK_euk"/>
</dbReference>
<organism evidence="7 8">
    <name type="scientific">Gnathostoma spinigerum</name>
    <dbReference type="NCBI Taxonomy" id="75299"/>
    <lineage>
        <taxon>Eukaryota</taxon>
        <taxon>Metazoa</taxon>
        <taxon>Ecdysozoa</taxon>
        <taxon>Nematoda</taxon>
        <taxon>Chromadorea</taxon>
        <taxon>Rhabditida</taxon>
        <taxon>Spirurina</taxon>
        <taxon>Gnathostomatomorpha</taxon>
        <taxon>Gnathostomatoidea</taxon>
        <taxon>Gnathostomatidae</taxon>
        <taxon>Gnathostoma</taxon>
    </lineage>
</organism>
<reference evidence="7 8" key="1">
    <citation type="submission" date="2024-08" db="EMBL/GenBank/DDBJ databases">
        <title>Gnathostoma spinigerum genome.</title>
        <authorList>
            <person name="Gonzalez-Bertolin B."/>
            <person name="Monzon S."/>
            <person name="Zaballos A."/>
            <person name="Jimenez P."/>
            <person name="Dekumyoy P."/>
            <person name="Varona S."/>
            <person name="Cuesta I."/>
            <person name="Sumanam S."/>
            <person name="Adisakwattana P."/>
            <person name="Gasser R.B."/>
            <person name="Hernandez-Gonzalez A."/>
            <person name="Young N.D."/>
            <person name="Perteguer M.J."/>
        </authorList>
    </citation>
    <scope>NUCLEOTIDE SEQUENCE [LARGE SCALE GENOMIC DNA]</scope>
    <source>
        <strain evidence="7">AL3</strain>
        <tissue evidence="7">Liver</tissue>
    </source>
</reference>
<proteinExistence type="inferred from homology"/>
<feature type="domain" description="Carbohydrate kinase FGGY C-terminal" evidence="6">
    <location>
        <begin position="302"/>
        <end position="485"/>
    </location>
</feature>
<dbReference type="AlphaFoldDB" id="A0ABD6EVA5"/>
<evidence type="ECO:0000256" key="1">
    <source>
        <dbReference type="ARBA" id="ARBA00009156"/>
    </source>
</evidence>
<evidence type="ECO:0000313" key="7">
    <source>
        <dbReference type="EMBL" id="MFH4980175.1"/>
    </source>
</evidence>
<dbReference type="InterPro" id="IPR000577">
    <property type="entry name" value="Carb_kinase_FGGY"/>
</dbReference>
<dbReference type="PIRSF" id="PIRSF000538">
    <property type="entry name" value="GlpK"/>
    <property type="match status" value="1"/>
</dbReference>
<dbReference type="GO" id="GO:0005524">
    <property type="term" value="F:ATP binding"/>
    <property type="evidence" value="ECO:0007669"/>
    <property type="project" value="UniProtKB-KW"/>
</dbReference>
<dbReference type="FunFam" id="3.30.420.40:FF:000118">
    <property type="entry name" value="Xylulose kinase 2"/>
    <property type="match status" value="1"/>
</dbReference>
<evidence type="ECO:0000256" key="3">
    <source>
        <dbReference type="ARBA" id="ARBA00022777"/>
    </source>
</evidence>
<keyword evidence="2 4" id="KW-0808">Transferase</keyword>
<comment type="similarity">
    <text evidence="1 4">Belongs to the FGGY kinase family.</text>
</comment>
<keyword evidence="4" id="KW-0067">ATP-binding</keyword>
<keyword evidence="3 4" id="KW-0418">Kinase</keyword>